<protein>
    <submittedName>
        <fullName evidence="1">Flagellar assembly protein T, C-terminal domain</fullName>
    </submittedName>
</protein>
<evidence type="ECO:0000313" key="1">
    <source>
        <dbReference type="EMBL" id="DAF64567.1"/>
    </source>
</evidence>
<keyword evidence="1" id="KW-0282">Flagellum</keyword>
<sequence>MYKKYRVIAMQDEHTVLIDYGLTNGARIGGTLYIIKPHKDIALSGKDNGSCDEIKAIIEVVAPYENFSVCRHIAHKNIDTISTVSAGDVVILTRE</sequence>
<accession>A0A8S5TN59</accession>
<name>A0A8S5TN59_9CAUD</name>
<keyword evidence="1" id="KW-0966">Cell projection</keyword>
<reference evidence="1" key="1">
    <citation type="journal article" date="2021" name="Proc. Natl. Acad. Sci. U.S.A.">
        <title>A Catalog of Tens of Thousands of Viruses from Human Metagenomes Reveals Hidden Associations with Chronic Diseases.</title>
        <authorList>
            <person name="Tisza M.J."/>
            <person name="Buck C.B."/>
        </authorList>
    </citation>
    <scope>NUCLEOTIDE SEQUENCE</scope>
    <source>
        <strain evidence="1">CtFH16</strain>
    </source>
</reference>
<proteinExistence type="predicted"/>
<dbReference type="EMBL" id="BK032863">
    <property type="protein sequence ID" value="DAF64567.1"/>
    <property type="molecule type" value="Genomic_DNA"/>
</dbReference>
<organism evidence="1">
    <name type="scientific">Siphoviridae sp. ctFH16</name>
    <dbReference type="NCBI Taxonomy" id="2827817"/>
    <lineage>
        <taxon>Viruses</taxon>
        <taxon>Duplodnaviria</taxon>
        <taxon>Heunggongvirae</taxon>
        <taxon>Uroviricota</taxon>
        <taxon>Caudoviricetes</taxon>
    </lineage>
</organism>
<keyword evidence="1" id="KW-0969">Cilium</keyword>